<evidence type="ECO:0000313" key="2">
    <source>
        <dbReference type="EMBL" id="WVZ15916.1"/>
    </source>
</evidence>
<gene>
    <name evidence="2" type="ORF">V8G54_013482</name>
</gene>
<feature type="region of interest" description="Disordered" evidence="1">
    <location>
        <begin position="246"/>
        <end position="265"/>
    </location>
</feature>
<evidence type="ECO:0000313" key="3">
    <source>
        <dbReference type="Proteomes" id="UP001374535"/>
    </source>
</evidence>
<dbReference type="Proteomes" id="UP001374535">
    <property type="component" value="Chromosome 4"/>
</dbReference>
<name>A0AAQ3S4W7_VIGMU</name>
<evidence type="ECO:0000256" key="1">
    <source>
        <dbReference type="SAM" id="MobiDB-lite"/>
    </source>
</evidence>
<sequence length="292" mass="32743">MGNSPSGPRLLGNGNCSSYDIKLGKAATISVTKDERSLVPRWELMYDVDGMTSTLSISRTTIKKSGDDWLWIHVMDCSSVKTEKFRIRPHPWEDIMVEVNKEKKTGLLYPSLYNSWPYEAEYGESLNGGVKTQSRVYAYGTRKGLLVMESKKKNNEKQPYMVTVAHYYVNSGSGESGIDIGFSVVVKIGVVNGQLDYSVDGPLEHPTSALVYMIEEVVRTGKWKPSACPHCKNIQSQQRRLLLSESEDSDTPLPPPRRYAGPQNTANMGRFDGDANGSIIQATKINFFKWWQ</sequence>
<dbReference type="AlphaFoldDB" id="A0AAQ3S4W7"/>
<reference evidence="2 3" key="1">
    <citation type="journal article" date="2023" name="Life. Sci Alliance">
        <title>Evolutionary insights into 3D genome organization and epigenetic landscape of Vigna mungo.</title>
        <authorList>
            <person name="Junaid A."/>
            <person name="Singh B."/>
            <person name="Bhatia S."/>
        </authorList>
    </citation>
    <scope>NUCLEOTIDE SEQUENCE [LARGE SCALE GENOMIC DNA]</scope>
    <source>
        <strain evidence="2">Urdbean</strain>
    </source>
</reference>
<organism evidence="2 3">
    <name type="scientific">Vigna mungo</name>
    <name type="common">Black gram</name>
    <name type="synonym">Phaseolus mungo</name>
    <dbReference type="NCBI Taxonomy" id="3915"/>
    <lineage>
        <taxon>Eukaryota</taxon>
        <taxon>Viridiplantae</taxon>
        <taxon>Streptophyta</taxon>
        <taxon>Embryophyta</taxon>
        <taxon>Tracheophyta</taxon>
        <taxon>Spermatophyta</taxon>
        <taxon>Magnoliopsida</taxon>
        <taxon>eudicotyledons</taxon>
        <taxon>Gunneridae</taxon>
        <taxon>Pentapetalae</taxon>
        <taxon>rosids</taxon>
        <taxon>fabids</taxon>
        <taxon>Fabales</taxon>
        <taxon>Fabaceae</taxon>
        <taxon>Papilionoideae</taxon>
        <taxon>50 kb inversion clade</taxon>
        <taxon>NPAAA clade</taxon>
        <taxon>indigoferoid/millettioid clade</taxon>
        <taxon>Phaseoleae</taxon>
        <taxon>Vigna</taxon>
    </lineage>
</organism>
<keyword evidence="3" id="KW-1185">Reference proteome</keyword>
<proteinExistence type="predicted"/>
<protein>
    <submittedName>
        <fullName evidence="2">Uncharacterized protein</fullName>
    </submittedName>
</protein>
<accession>A0AAQ3S4W7</accession>
<dbReference type="EMBL" id="CP144697">
    <property type="protein sequence ID" value="WVZ15916.1"/>
    <property type="molecule type" value="Genomic_DNA"/>
</dbReference>